<sequence>MPDLILEKLGHYIERNAGEDSRFVLATHPLYTQAILRLLPKNVQIILSFFYERNHTVDWSALEADLQQADLVLTDRMDFKKAIQRYLPRQAQKVHYLSPFDTRLQLGKSQRRRESKIFSD</sequence>
<dbReference type="InterPro" id="IPR022372">
    <property type="entry name" value="Accessory_SS_Asp1"/>
</dbReference>
<dbReference type="GO" id="GO:0016740">
    <property type="term" value="F:transferase activity"/>
    <property type="evidence" value="ECO:0007669"/>
    <property type="project" value="UniProtKB-KW"/>
</dbReference>
<dbReference type="GO" id="GO:0015031">
    <property type="term" value="P:protein transport"/>
    <property type="evidence" value="ECO:0007669"/>
    <property type="project" value="InterPro"/>
</dbReference>
<accession>A0A7Y0VBK7</accession>
<comment type="caution">
    <text evidence="1">The sequence shown here is derived from an EMBL/GenBank/DDBJ whole genome shotgun (WGS) entry which is preliminary data.</text>
</comment>
<evidence type="ECO:0000313" key="1">
    <source>
        <dbReference type="EMBL" id="NMX24796.1"/>
    </source>
</evidence>
<proteinExistence type="predicted"/>
<dbReference type="EMBL" id="JABBCN010000003">
    <property type="protein sequence ID" value="NMX24796.1"/>
    <property type="molecule type" value="Genomic_DNA"/>
</dbReference>
<protein>
    <submittedName>
        <fullName evidence="1">Accessory Sec system glycosyltransferase Asp1</fullName>
    </submittedName>
</protein>
<keyword evidence="1" id="KW-0808">Transferase</keyword>
<dbReference type="AlphaFoldDB" id="A0A7Y0VBK7"/>
<reference evidence="1" key="1">
    <citation type="submission" date="2020-04" db="EMBL/GenBank/DDBJ databases">
        <authorList>
            <person name="Chakraborty B."/>
            <person name="Walker A.R."/>
            <person name="Burne R.A."/>
        </authorList>
    </citation>
    <scope>NUCLEOTIDE SEQUENCE [LARGE SCALE GENOMIC DNA]</scope>
    <source>
        <strain evidence="1">BCA8</strain>
    </source>
</reference>
<gene>
    <name evidence="1" type="ORF">HGP05_08055</name>
</gene>
<organism evidence="1">
    <name type="scientific">Streptococcus sanguinis</name>
    <dbReference type="NCBI Taxonomy" id="1305"/>
    <lineage>
        <taxon>Bacteria</taxon>
        <taxon>Bacillati</taxon>
        <taxon>Bacillota</taxon>
        <taxon>Bacilli</taxon>
        <taxon>Lactobacillales</taxon>
        <taxon>Streptococcaceae</taxon>
        <taxon>Streptococcus</taxon>
    </lineage>
</organism>
<name>A0A7Y0VBK7_STRSA</name>
<dbReference type="Pfam" id="PF16993">
    <property type="entry name" value="Asp1"/>
    <property type="match status" value="1"/>
</dbReference>